<name>A0A5J6GGR3_STRKN</name>
<dbReference type="OrthoDB" id="4578716at2"/>
<dbReference type="Proteomes" id="UP000325529">
    <property type="component" value="Chromosome"/>
</dbReference>
<dbReference type="InterPro" id="IPR029471">
    <property type="entry name" value="HNH_5"/>
</dbReference>
<feature type="domain" description="HNH nuclease" evidence="2">
    <location>
        <begin position="49"/>
        <end position="102"/>
    </location>
</feature>
<protein>
    <submittedName>
        <fullName evidence="3">HNH endonuclease</fullName>
    </submittedName>
</protein>
<reference evidence="3 4" key="1">
    <citation type="submission" date="2017-09" db="EMBL/GenBank/DDBJ databases">
        <authorList>
            <person name="Lee N."/>
            <person name="Cho B.-K."/>
        </authorList>
    </citation>
    <scope>NUCLEOTIDE SEQUENCE [LARGE SCALE GENOMIC DNA]</scope>
    <source>
        <strain evidence="3 4">ATCC 12853</strain>
    </source>
</reference>
<dbReference type="AlphaFoldDB" id="A0A5J6GGR3"/>
<keyword evidence="3" id="KW-0378">Hydrolase</keyword>
<dbReference type="CDD" id="cd00085">
    <property type="entry name" value="HNHc"/>
    <property type="match status" value="1"/>
</dbReference>
<dbReference type="GO" id="GO:0004519">
    <property type="term" value="F:endonuclease activity"/>
    <property type="evidence" value="ECO:0007669"/>
    <property type="project" value="UniProtKB-KW"/>
</dbReference>
<dbReference type="KEGG" id="ska:CP970_24700"/>
<dbReference type="RefSeq" id="WP_079043205.1">
    <property type="nucleotide sequence ID" value="NZ_CP023699.1"/>
</dbReference>
<gene>
    <name evidence="3" type="ORF">CP970_24700</name>
</gene>
<proteinExistence type="predicted"/>
<dbReference type="EMBL" id="CP023699">
    <property type="protein sequence ID" value="QEU93684.1"/>
    <property type="molecule type" value="Genomic_DNA"/>
</dbReference>
<evidence type="ECO:0000256" key="1">
    <source>
        <dbReference type="SAM" id="MobiDB-lite"/>
    </source>
</evidence>
<accession>A0A5J6GGR3</accession>
<sequence>MTPCIECADTATRRGRCEVHDAQYEARPSLRSRRSRSRRRAKRHDAAARLRRRIQERGHAWCDWCLGDFPADVVDVDHVRPLAMGGTDTSGNVQVLCRGCHQLKTSTEFGTNNRRPGSS</sequence>
<evidence type="ECO:0000313" key="3">
    <source>
        <dbReference type="EMBL" id="QEU93684.1"/>
    </source>
</evidence>
<keyword evidence="4" id="KW-1185">Reference proteome</keyword>
<evidence type="ECO:0000313" key="4">
    <source>
        <dbReference type="Proteomes" id="UP000325529"/>
    </source>
</evidence>
<dbReference type="Pfam" id="PF14279">
    <property type="entry name" value="HNH_5"/>
    <property type="match status" value="1"/>
</dbReference>
<keyword evidence="3" id="KW-0540">Nuclease</keyword>
<dbReference type="InterPro" id="IPR003615">
    <property type="entry name" value="HNH_nuc"/>
</dbReference>
<organism evidence="3 4">
    <name type="scientific">Streptomyces kanamyceticus</name>
    <dbReference type="NCBI Taxonomy" id="1967"/>
    <lineage>
        <taxon>Bacteria</taxon>
        <taxon>Bacillati</taxon>
        <taxon>Actinomycetota</taxon>
        <taxon>Actinomycetes</taxon>
        <taxon>Kitasatosporales</taxon>
        <taxon>Streptomycetaceae</taxon>
        <taxon>Streptomyces</taxon>
    </lineage>
</organism>
<feature type="compositionally biased region" description="Basic residues" evidence="1">
    <location>
        <begin position="30"/>
        <end position="43"/>
    </location>
</feature>
<keyword evidence="3" id="KW-0255">Endonuclease</keyword>
<dbReference type="Gene3D" id="1.10.30.50">
    <property type="match status" value="1"/>
</dbReference>
<feature type="region of interest" description="Disordered" evidence="1">
    <location>
        <begin position="28"/>
        <end position="47"/>
    </location>
</feature>
<dbReference type="SMART" id="SM00507">
    <property type="entry name" value="HNHc"/>
    <property type="match status" value="1"/>
</dbReference>
<evidence type="ECO:0000259" key="2">
    <source>
        <dbReference type="SMART" id="SM00507"/>
    </source>
</evidence>